<feature type="compositionally biased region" description="Basic and acidic residues" evidence="3">
    <location>
        <begin position="924"/>
        <end position="935"/>
    </location>
</feature>
<dbReference type="EMBL" id="JAAOAO010000023">
    <property type="protein sequence ID" value="KAF5567438.1"/>
    <property type="molecule type" value="Genomic_DNA"/>
</dbReference>
<feature type="non-terminal residue" evidence="5">
    <location>
        <position position="1"/>
    </location>
</feature>
<feature type="region of interest" description="Disordered" evidence="3">
    <location>
        <begin position="383"/>
        <end position="403"/>
    </location>
</feature>
<keyword evidence="6" id="KW-1185">Reference proteome</keyword>
<proteinExistence type="predicted"/>
<sequence>MPAASPSTAPDRAQPLGTAARARTPRATAVSQIARHFAGSFLTKAREPQQESSKGKKRNNRNENIKEIMTVIRSLNGKGNLHTKLVKTRATIIWKDSSRPLVSPSDLDDVPDMDEIDRIHSYVATLFQLMRHYPKRFRTFDANPDKPEEYIWGYHQEDWFRAHVALQRLLQRRREDDNISSKDTTRPVKDWPGYISSAVDLDNAGEPSNQRSAFLEALRFESEVLGGTWDDDTGGGGDRLATRDEIRAALGDAAAGLCTYHSDGTLKNDDLGRLSDLITRGMTRRFELDNPSTDPMAEAEANRLKDGTPAPTYPTKEELDAFSKVLYDRAHVEYDGRPDVSEIAASMAACTDAMVEDGDGDDAEDPAVSMQRNIVQSAEAVGDEGLTPNPAADDAPPDLPPANPTIMADLAPELDLLEVCKELGIADWRNIQLNPEGAPNMRLRPTQLIDGRASSLKAQNPLRTAMILSDCGTGKTATIGTALNCSINDQRDQMAAGTRVIPEGQPIYKPTWDGLFRIYSCYQTKATCTDPARKEATLDNLAQTQALFDELLANHEDIATARTIIMIPIHTFIRRFVVTEGELVGRPNRTRLNPEAGAMSDPEDEAAALQLEADNDISRDELSEDQAVEVKKLLLKCQVGRIVLDEAHFAKNPKSTLNQMIRMIPHDERYLASATILSNSVRDFFGYIELMWRPELPFAYDPATRTTPPSTFYDVSTWKQLVQGIDTEPIDAERIYRRTTDAALHVEPTDPASIAAADEYRRHIEATNEPLFLAHPRLYADYAAETQHSPAFAQNAIGTLLSMIGDVAASTKAQLSKLHAHLNVCAPREKGHRSRTGNNIQGPAVQVNPNTHRRMALISTNPDNAMITSPFKRTTRLMANRNVKSIMTATVKPSKPTRTTRKPKPLLGPRINDHSKALSPMQKKSMEAEARRQRPEASAGTAEMNRVQMDDPTKGLQWSFFITRKSLREAFPTEPISQ</sequence>
<gene>
    <name evidence="5" type="ORF">FNAPI_663</name>
</gene>
<comment type="caution">
    <text evidence="5">The sequence shown here is derived from an EMBL/GenBank/DDBJ whole genome shotgun (WGS) entry which is preliminary data.</text>
</comment>
<dbReference type="InterPro" id="IPR038718">
    <property type="entry name" value="SNF2-like_sf"/>
</dbReference>
<evidence type="ECO:0000259" key="4">
    <source>
        <dbReference type="Pfam" id="PF00176"/>
    </source>
</evidence>
<protein>
    <recommendedName>
        <fullName evidence="4">SNF2 N-terminal domain-containing protein</fullName>
    </recommendedName>
</protein>
<feature type="compositionally biased region" description="Low complexity" evidence="3">
    <location>
        <begin position="18"/>
        <end position="29"/>
    </location>
</feature>
<dbReference type="AlphaFoldDB" id="A0A8H5K7N7"/>
<feature type="region of interest" description="Disordered" evidence="3">
    <location>
        <begin position="892"/>
        <end position="951"/>
    </location>
</feature>
<evidence type="ECO:0000256" key="1">
    <source>
        <dbReference type="ARBA" id="ARBA00022741"/>
    </source>
</evidence>
<evidence type="ECO:0000313" key="6">
    <source>
        <dbReference type="Proteomes" id="UP000574317"/>
    </source>
</evidence>
<name>A0A8H5K7N7_9HYPO</name>
<dbReference type="Proteomes" id="UP000574317">
    <property type="component" value="Unassembled WGS sequence"/>
</dbReference>
<feature type="region of interest" description="Disordered" evidence="3">
    <location>
        <begin position="1"/>
        <end position="65"/>
    </location>
</feature>
<evidence type="ECO:0000313" key="5">
    <source>
        <dbReference type="EMBL" id="KAF5567438.1"/>
    </source>
</evidence>
<keyword evidence="2" id="KW-0067">ATP-binding</keyword>
<dbReference type="InterPro" id="IPR000330">
    <property type="entry name" value="SNF2_N"/>
</dbReference>
<dbReference type="InterPro" id="IPR027417">
    <property type="entry name" value="P-loop_NTPase"/>
</dbReference>
<dbReference type="GO" id="GO:0005524">
    <property type="term" value="F:ATP binding"/>
    <property type="evidence" value="ECO:0007669"/>
    <property type="project" value="InterPro"/>
</dbReference>
<keyword evidence="1" id="KW-0547">Nucleotide-binding</keyword>
<dbReference type="Pfam" id="PF00176">
    <property type="entry name" value="SNF2-rel_dom"/>
    <property type="match status" value="1"/>
</dbReference>
<reference evidence="5 6" key="1">
    <citation type="submission" date="2020-05" db="EMBL/GenBank/DDBJ databases">
        <title>Identification and distribution of gene clusters putatively required for synthesis of sphingolipid metabolism inhibitors in phylogenetically diverse species of the filamentous fungus Fusarium.</title>
        <authorList>
            <person name="Kim H.-S."/>
            <person name="Busman M."/>
            <person name="Brown D.W."/>
            <person name="Divon H."/>
            <person name="Uhlig S."/>
            <person name="Proctor R.H."/>
        </authorList>
    </citation>
    <scope>NUCLEOTIDE SEQUENCE [LARGE SCALE GENOMIC DNA]</scope>
    <source>
        <strain evidence="5 6">NRRL 25196</strain>
    </source>
</reference>
<evidence type="ECO:0000256" key="2">
    <source>
        <dbReference type="ARBA" id="ARBA00022840"/>
    </source>
</evidence>
<evidence type="ECO:0000256" key="3">
    <source>
        <dbReference type="SAM" id="MobiDB-lite"/>
    </source>
</evidence>
<accession>A0A8H5K7N7</accession>
<dbReference type="Gene3D" id="3.40.50.10810">
    <property type="entry name" value="Tandem AAA-ATPase domain"/>
    <property type="match status" value="1"/>
</dbReference>
<feature type="domain" description="SNF2 N-terminal" evidence="4">
    <location>
        <begin position="629"/>
        <end position="690"/>
    </location>
</feature>
<dbReference type="SUPFAM" id="SSF52540">
    <property type="entry name" value="P-loop containing nucleoside triphosphate hydrolases"/>
    <property type="match status" value="1"/>
</dbReference>
<organism evidence="5 6">
    <name type="scientific">Fusarium napiforme</name>
    <dbReference type="NCBI Taxonomy" id="42672"/>
    <lineage>
        <taxon>Eukaryota</taxon>
        <taxon>Fungi</taxon>
        <taxon>Dikarya</taxon>
        <taxon>Ascomycota</taxon>
        <taxon>Pezizomycotina</taxon>
        <taxon>Sordariomycetes</taxon>
        <taxon>Hypocreomycetidae</taxon>
        <taxon>Hypocreales</taxon>
        <taxon>Nectriaceae</taxon>
        <taxon>Fusarium</taxon>
        <taxon>Fusarium fujikuroi species complex</taxon>
    </lineage>
</organism>